<proteinExistence type="inferred from homology"/>
<dbReference type="SUPFAM" id="SSF90193">
    <property type="entry name" value="Notch domain"/>
    <property type="match status" value="3"/>
</dbReference>
<accession>A0AAY4E0K5</accession>
<feature type="region of interest" description="Disordered" evidence="28">
    <location>
        <begin position="2201"/>
        <end position="2310"/>
    </location>
</feature>
<evidence type="ECO:0000256" key="29">
    <source>
        <dbReference type="SAM" id="Phobius"/>
    </source>
</evidence>
<gene>
    <name evidence="32" type="primary">NOTCH2</name>
</gene>
<protein>
    <recommendedName>
        <fullName evidence="34">Notch receptor 2</fullName>
    </recommendedName>
</protein>
<keyword evidence="9" id="KW-0732">Signal</keyword>
<feature type="disulfide bond" evidence="25">
    <location>
        <begin position="404"/>
        <end position="415"/>
    </location>
</feature>
<feature type="repeat" description="ANK" evidence="26">
    <location>
        <begin position="1729"/>
        <end position="1761"/>
    </location>
</feature>
<feature type="domain" description="EGF-like" evidence="30">
    <location>
        <begin position="967"/>
        <end position="1003"/>
    </location>
</feature>
<dbReference type="PIRSF" id="PIRSF002279">
    <property type="entry name" value="Notch"/>
    <property type="match status" value="1"/>
</dbReference>
<keyword evidence="15 26" id="KW-0040">ANK repeat</keyword>
<dbReference type="InterPro" id="IPR018097">
    <property type="entry name" value="EGF_Ca-bd_CS"/>
</dbReference>
<dbReference type="GO" id="GO:0006355">
    <property type="term" value="P:regulation of DNA-templated transcription"/>
    <property type="evidence" value="ECO:0007669"/>
    <property type="project" value="InterPro"/>
</dbReference>
<feature type="domain" description="LNR" evidence="31">
    <location>
        <begin position="1286"/>
        <end position="1326"/>
    </location>
</feature>
<feature type="domain" description="EGF-like" evidence="30">
    <location>
        <begin position="283"/>
        <end position="319"/>
    </location>
</feature>
<dbReference type="GO" id="GO:0005886">
    <property type="term" value="C:plasma membrane"/>
    <property type="evidence" value="ECO:0007669"/>
    <property type="project" value="UniProtKB-SubCell"/>
</dbReference>
<feature type="disulfide bond" evidence="27">
    <location>
        <begin position="869"/>
        <end position="878"/>
    </location>
</feature>
<dbReference type="SMART" id="SM00004">
    <property type="entry name" value="NL"/>
    <property type="match status" value="3"/>
</dbReference>
<dbReference type="PROSITE" id="PS50088">
    <property type="entry name" value="ANK_REPEAT"/>
    <property type="match status" value="4"/>
</dbReference>
<comment type="subunit">
    <text evidence="23">Interacts (via Sushi domain 21) with ITGA9:ITGB1; thereby inhibits Ca(2+) intracellular signaling and as a result represses vasocontraction. Interacts (via Sushi domain 21) with ITGA4:ITGB1; thereby inhibits Ca(2+) intracellular signaling and as a result represses vasocontraction. Interacts with ANGPT1 and ANGPT2. Interacts with PEAR1 (via extracellular domain). Interacts with HSPG2, TLN1, FN1, COPA, CCT2, IQGAP1, LAMC1 and NID1. Interacts (via C-terminus) with TIE1.</text>
</comment>
<feature type="domain" description="EGF-like" evidence="30">
    <location>
        <begin position="493"/>
        <end position="528"/>
    </location>
</feature>
<dbReference type="GO" id="GO:0030855">
    <property type="term" value="P:epithelial cell differentiation"/>
    <property type="evidence" value="ECO:0007669"/>
    <property type="project" value="UniProtKB-ARBA"/>
</dbReference>
<feature type="disulfide bond" evidence="27">
    <location>
        <begin position="638"/>
        <end position="647"/>
    </location>
</feature>
<feature type="domain" description="EGF-like" evidence="30">
    <location>
        <begin position="39"/>
        <end position="79"/>
    </location>
</feature>
<dbReference type="InterPro" id="IPR035993">
    <property type="entry name" value="Notch-like_dom_sf"/>
</dbReference>
<dbReference type="FunFam" id="1.25.40.20:FF:000005">
    <property type="entry name" value="Neurogenic locus notch 1"/>
    <property type="match status" value="1"/>
</dbReference>
<feature type="disulfide bond" evidence="27">
    <location>
        <begin position="793"/>
        <end position="802"/>
    </location>
</feature>
<feature type="disulfide bond" evidence="27">
    <location>
        <begin position="945"/>
        <end position="954"/>
    </location>
</feature>
<evidence type="ECO:0000256" key="18">
    <source>
        <dbReference type="ARBA" id="ARBA00023159"/>
    </source>
</evidence>
<feature type="binding site" evidence="24">
    <location>
        <position position="400"/>
    </location>
    <ligand>
        <name>Ca(2+)</name>
        <dbReference type="ChEBI" id="CHEBI:29108"/>
        <label>2</label>
    </ligand>
</feature>
<dbReference type="GO" id="GO:0038023">
    <property type="term" value="F:signaling receptor activity"/>
    <property type="evidence" value="ECO:0007669"/>
    <property type="project" value="InterPro"/>
</dbReference>
<feature type="compositionally biased region" description="Gly residues" evidence="28">
    <location>
        <begin position="1965"/>
        <end position="1974"/>
    </location>
</feature>
<dbReference type="PROSITE" id="PS01187">
    <property type="entry name" value="EGF_CA"/>
    <property type="match status" value="7"/>
</dbReference>
<dbReference type="FunFam" id="2.10.25.10:FF:000060">
    <property type="entry name" value="Neurogenic locus notch protein 1"/>
    <property type="match status" value="1"/>
</dbReference>
<feature type="disulfide bond" evidence="27">
    <location>
        <begin position="1191"/>
        <end position="1200"/>
    </location>
</feature>
<evidence type="ECO:0000256" key="25">
    <source>
        <dbReference type="PIRSR" id="PIRSR002279-2"/>
    </source>
</evidence>
<dbReference type="GO" id="GO:0071228">
    <property type="term" value="P:cellular response to tumor cell"/>
    <property type="evidence" value="ECO:0007669"/>
    <property type="project" value="InterPro"/>
</dbReference>
<evidence type="ECO:0000256" key="12">
    <source>
        <dbReference type="ARBA" id="ARBA00022976"/>
    </source>
</evidence>
<dbReference type="Gene3D" id="2.10.25.10">
    <property type="entry name" value="Laminin"/>
    <property type="match status" value="30"/>
</dbReference>
<feature type="domain" description="LNR" evidence="31">
    <location>
        <begin position="1369"/>
        <end position="1410"/>
    </location>
</feature>
<dbReference type="Pfam" id="PF07645">
    <property type="entry name" value="EGF_CA"/>
    <property type="match status" value="2"/>
</dbReference>
<feature type="domain" description="EGF-like" evidence="30">
    <location>
        <begin position="360"/>
        <end position="398"/>
    </location>
</feature>
<evidence type="ECO:0000256" key="9">
    <source>
        <dbReference type="ARBA" id="ARBA00022729"/>
    </source>
</evidence>
<keyword evidence="16 29" id="KW-0472">Membrane</keyword>
<feature type="compositionally biased region" description="Low complexity" evidence="28">
    <location>
        <begin position="2284"/>
        <end position="2310"/>
    </location>
</feature>
<dbReference type="InterPro" id="IPR013032">
    <property type="entry name" value="EGF-like_CS"/>
</dbReference>
<dbReference type="CDD" id="cd21703">
    <property type="entry name" value="JMTM_Notch2"/>
    <property type="match status" value="1"/>
</dbReference>
<keyword evidence="13 29" id="KW-1133">Transmembrane helix</keyword>
<comment type="similarity">
    <text evidence="3">Belongs to the NOTCH family.</text>
</comment>
<dbReference type="InterPro" id="IPR002110">
    <property type="entry name" value="Ankyrin_rpt"/>
</dbReference>
<feature type="compositionally biased region" description="Low complexity" evidence="28">
    <location>
        <begin position="2246"/>
        <end position="2261"/>
    </location>
</feature>
<feature type="domain" description="LNR" evidence="31">
    <location>
        <begin position="1327"/>
        <end position="1365"/>
    </location>
</feature>
<dbReference type="Gene3D" id="1.25.40.20">
    <property type="entry name" value="Ankyrin repeat-containing domain"/>
    <property type="match status" value="1"/>
</dbReference>
<feature type="compositionally biased region" description="Polar residues" evidence="28">
    <location>
        <begin position="2211"/>
        <end position="2223"/>
    </location>
</feature>
<feature type="disulfide bond" evidence="25 27">
    <location>
        <begin position="388"/>
        <end position="397"/>
    </location>
</feature>
<dbReference type="Pfam" id="PF06816">
    <property type="entry name" value="NOD"/>
    <property type="match status" value="1"/>
</dbReference>
<feature type="domain" description="EGF-like" evidence="30">
    <location>
        <begin position="1122"/>
        <end position="1160"/>
    </location>
</feature>
<evidence type="ECO:0000259" key="30">
    <source>
        <dbReference type="PROSITE" id="PS50026"/>
    </source>
</evidence>
<dbReference type="CDD" id="cd00054">
    <property type="entry name" value="EGF_CA"/>
    <property type="match status" value="21"/>
</dbReference>
<feature type="disulfide bond" evidence="27">
    <location>
        <begin position="1131"/>
        <end position="1148"/>
    </location>
</feature>
<dbReference type="SMART" id="SM01338">
    <property type="entry name" value="NOD"/>
    <property type="match status" value="1"/>
</dbReference>
<feature type="disulfide bond" evidence="27">
    <location>
        <begin position="329"/>
        <end position="346"/>
    </location>
</feature>
<evidence type="ECO:0000256" key="7">
    <source>
        <dbReference type="ARBA" id="ARBA00022553"/>
    </source>
</evidence>
<dbReference type="FunFam" id="2.10.25.10:FF:000125">
    <property type="entry name" value="Neurogenic locus notch protein-like"/>
    <property type="match status" value="1"/>
</dbReference>
<keyword evidence="4" id="KW-0217">Developmental protein</keyword>
<feature type="domain" description="EGF-like" evidence="30">
    <location>
        <begin position="1005"/>
        <end position="1041"/>
    </location>
</feature>
<dbReference type="GO" id="GO:0003013">
    <property type="term" value="P:circulatory system process"/>
    <property type="evidence" value="ECO:0007669"/>
    <property type="project" value="UniProtKB-ARBA"/>
</dbReference>
<evidence type="ECO:0000256" key="5">
    <source>
        <dbReference type="ARBA" id="ARBA00022475"/>
    </source>
</evidence>
<dbReference type="PROSITE" id="PS50026">
    <property type="entry name" value="EGF_3"/>
    <property type="match status" value="30"/>
</dbReference>
<evidence type="ECO:0000256" key="24">
    <source>
        <dbReference type="PIRSR" id="PIRSR002279-1"/>
    </source>
</evidence>
<dbReference type="FunFam" id="2.10.25.10:FF:000279">
    <property type="entry name" value="Neurogenic locus notch 1"/>
    <property type="match status" value="1"/>
</dbReference>
<feature type="disulfide bond" evidence="27">
    <location>
        <begin position="309"/>
        <end position="318"/>
    </location>
</feature>
<feature type="compositionally biased region" description="Basic and acidic residues" evidence="28">
    <location>
        <begin position="1618"/>
        <end position="1635"/>
    </location>
</feature>
<dbReference type="GO" id="GO:0010572">
    <property type="term" value="P:positive regulation of platelet activation"/>
    <property type="evidence" value="ECO:0007669"/>
    <property type="project" value="UniProtKB-ARBA"/>
</dbReference>
<dbReference type="FunFam" id="2.10.25.10:FF:000122">
    <property type="entry name" value="Protein crumbs homolog 2"/>
    <property type="match status" value="1"/>
</dbReference>
<evidence type="ECO:0000313" key="32">
    <source>
        <dbReference type="Ensembl" id="ENSDCDP00010051115.1"/>
    </source>
</evidence>
<feature type="binding site" evidence="24">
    <location>
        <position position="417"/>
    </location>
    <ligand>
        <name>Ca(2+)</name>
        <dbReference type="ChEBI" id="CHEBI:29108"/>
        <label>2</label>
    </ligand>
</feature>
<feature type="domain" description="EGF-like" evidence="30">
    <location>
        <begin position="727"/>
        <end position="763"/>
    </location>
</feature>
<feature type="domain" description="EGF-like" evidence="30">
    <location>
        <begin position="205"/>
        <end position="241"/>
    </location>
</feature>
<keyword evidence="18" id="KW-0010">Activator</keyword>
<feature type="disulfide bond" evidence="27">
    <location>
        <begin position="497"/>
        <end position="507"/>
    </location>
</feature>
<keyword evidence="14" id="KW-0805">Transcription regulation</keyword>
<evidence type="ECO:0000256" key="14">
    <source>
        <dbReference type="ARBA" id="ARBA00023015"/>
    </source>
</evidence>
<keyword evidence="17 25" id="KW-1015">Disulfide bond</keyword>
<dbReference type="InterPro" id="IPR049883">
    <property type="entry name" value="NOTCH1_EGF-like"/>
</dbReference>
<feature type="domain" description="EGF-like" evidence="30">
    <location>
        <begin position="82"/>
        <end position="120"/>
    </location>
</feature>
<evidence type="ECO:0000256" key="28">
    <source>
        <dbReference type="SAM" id="MobiDB-lite"/>
    </source>
</evidence>
<feature type="transmembrane region" description="Helical" evidence="29">
    <location>
        <begin position="1543"/>
        <end position="1565"/>
    </location>
</feature>
<evidence type="ECO:0000256" key="20">
    <source>
        <dbReference type="ARBA" id="ARBA00023170"/>
    </source>
</evidence>
<feature type="disulfide bond" evidence="27">
    <location>
        <begin position="348"/>
        <end position="357"/>
    </location>
</feature>
<dbReference type="InterPro" id="IPR000800">
    <property type="entry name" value="Notch_dom"/>
</dbReference>
<evidence type="ECO:0000256" key="15">
    <source>
        <dbReference type="ARBA" id="ARBA00023043"/>
    </source>
</evidence>
<dbReference type="InterPro" id="IPR000152">
    <property type="entry name" value="EGF-type_Asp/Asn_hydroxyl_site"/>
</dbReference>
<evidence type="ECO:0000256" key="27">
    <source>
        <dbReference type="PROSITE-ProRule" id="PRU00076"/>
    </source>
</evidence>
<dbReference type="Pfam" id="PF12796">
    <property type="entry name" value="Ank_2"/>
    <property type="match status" value="2"/>
</dbReference>
<feature type="disulfide bond" evidence="27">
    <location>
        <begin position="692"/>
        <end position="702"/>
    </location>
</feature>
<keyword evidence="6 27" id="KW-0245">EGF-like domain</keyword>
<feature type="disulfide bond" evidence="25">
    <location>
        <begin position="409"/>
        <end position="424"/>
    </location>
</feature>
<feature type="disulfide bond" evidence="27">
    <location>
        <begin position="753"/>
        <end position="762"/>
    </location>
</feature>
<evidence type="ECO:0000259" key="31">
    <source>
        <dbReference type="PROSITE" id="PS50258"/>
    </source>
</evidence>
<dbReference type="InterPro" id="IPR024600">
    <property type="entry name" value="Notch_C"/>
</dbReference>
<dbReference type="PRINTS" id="PR01452">
    <property type="entry name" value="LNOTCHREPEAT"/>
</dbReference>
<dbReference type="SMART" id="SM00181">
    <property type="entry name" value="EGF"/>
    <property type="match status" value="30"/>
</dbReference>
<feature type="repeat" description="ANK" evidence="26">
    <location>
        <begin position="1829"/>
        <end position="1861"/>
    </location>
</feature>
<feature type="domain" description="EGF-like" evidence="30">
    <location>
        <begin position="530"/>
        <end position="566"/>
    </location>
</feature>
<dbReference type="GO" id="GO:0050793">
    <property type="term" value="P:regulation of developmental process"/>
    <property type="evidence" value="ECO:0007669"/>
    <property type="project" value="InterPro"/>
</dbReference>
<feature type="domain" description="EGF-like" evidence="30">
    <location>
        <begin position="650"/>
        <end position="686"/>
    </location>
</feature>
<evidence type="ECO:0000256" key="11">
    <source>
        <dbReference type="ARBA" id="ARBA00022782"/>
    </source>
</evidence>
<dbReference type="InterPro" id="IPR001881">
    <property type="entry name" value="EGF-like_Ca-bd_dom"/>
</dbReference>
<evidence type="ECO:0000256" key="1">
    <source>
        <dbReference type="ARBA" id="ARBA00004123"/>
    </source>
</evidence>
<dbReference type="InterPro" id="IPR022336">
    <property type="entry name" value="Notch_2"/>
</dbReference>
<feature type="disulfide bond" evidence="27">
    <location>
        <begin position="151"/>
        <end position="160"/>
    </location>
</feature>
<feature type="disulfide bond" evidence="27">
    <location>
        <begin position="993"/>
        <end position="1002"/>
    </location>
</feature>
<dbReference type="FunFam" id="2.10.25.10:FF:000038">
    <property type="entry name" value="Fibrillin 2"/>
    <property type="match status" value="1"/>
</dbReference>
<dbReference type="PRINTS" id="PR01983">
    <property type="entry name" value="NOTCH"/>
</dbReference>
<dbReference type="FunFam" id="2.10.25.10:FF:000050">
    <property type="entry name" value="neurogenic locus notch homolog protein 3"/>
    <property type="match status" value="1"/>
</dbReference>
<feature type="domain" description="EGF-like" evidence="30">
    <location>
        <begin position="688"/>
        <end position="725"/>
    </location>
</feature>
<dbReference type="SMART" id="SM01339">
    <property type="entry name" value="NODP"/>
    <property type="match status" value="1"/>
</dbReference>
<dbReference type="PANTHER" id="PTHR45836:SF15">
    <property type="entry name" value="NEUROGENIC LOCUS NOTCH HOMOLOG PROTEIN 2"/>
    <property type="match status" value="1"/>
</dbReference>
<evidence type="ECO:0000256" key="13">
    <source>
        <dbReference type="ARBA" id="ARBA00022989"/>
    </source>
</evidence>
<keyword evidence="10" id="KW-0677">Repeat</keyword>
<keyword evidence="24" id="KW-0106">Calcium</keyword>
<feature type="domain" description="EGF-like" evidence="30">
    <location>
        <begin position="613"/>
        <end position="648"/>
    </location>
</feature>
<evidence type="ECO:0000256" key="17">
    <source>
        <dbReference type="ARBA" id="ARBA00023157"/>
    </source>
</evidence>
<feature type="region of interest" description="Disordered" evidence="28">
    <location>
        <begin position="1952"/>
        <end position="2037"/>
    </location>
</feature>
<dbReference type="GO" id="GO:0050877">
    <property type="term" value="P:nervous system process"/>
    <property type="evidence" value="ECO:0007669"/>
    <property type="project" value="UniProtKB-ARBA"/>
</dbReference>
<dbReference type="Pfam" id="PF00008">
    <property type="entry name" value="EGF"/>
    <property type="match status" value="20"/>
</dbReference>
<dbReference type="PRINTS" id="PR00010">
    <property type="entry name" value="EGFBLOOD"/>
</dbReference>
<feature type="domain" description="EGF-like" evidence="30">
    <location>
        <begin position="122"/>
        <end position="161"/>
    </location>
</feature>
<feature type="disulfide bond" evidence="27">
    <location>
        <begin position="1031"/>
        <end position="1040"/>
    </location>
</feature>
<dbReference type="Pfam" id="PF00066">
    <property type="entry name" value="Notch"/>
    <property type="match status" value="3"/>
</dbReference>
<evidence type="ECO:0008006" key="34">
    <source>
        <dbReference type="Google" id="ProtNLM"/>
    </source>
</evidence>
<feature type="binding site" evidence="24">
    <location>
        <position position="383"/>
    </location>
    <ligand>
        <name>Ca(2+)</name>
        <dbReference type="ChEBI" id="CHEBI:29108"/>
        <label>1</label>
    </ligand>
</feature>
<dbReference type="Pfam" id="PF07684">
    <property type="entry name" value="NODP"/>
    <property type="match status" value="1"/>
</dbReference>
<feature type="region of interest" description="Disordered" evidence="28">
    <location>
        <begin position="1598"/>
        <end position="1636"/>
    </location>
</feature>
<keyword evidence="21" id="KW-0325">Glycoprotein</keyword>
<feature type="domain" description="EGF-like" evidence="30">
    <location>
        <begin position="805"/>
        <end position="841"/>
    </location>
</feature>
<feature type="disulfide bond" evidence="27">
    <location>
        <begin position="518"/>
        <end position="527"/>
    </location>
</feature>
<dbReference type="FunFam" id="2.10.25.10:FF:000136">
    <property type="entry name" value="Neurogenic locus notch 1"/>
    <property type="match status" value="1"/>
</dbReference>
<dbReference type="Gene3D" id="3.30.300.320">
    <property type="match status" value="1"/>
</dbReference>
<feature type="disulfide bond" evidence="27">
    <location>
        <begin position="617"/>
        <end position="627"/>
    </location>
</feature>
<feature type="disulfide bond" evidence="27">
    <location>
        <begin position="1230"/>
        <end position="1239"/>
    </location>
</feature>
<dbReference type="FunFam" id="2.10.25.10:FF:000146">
    <property type="entry name" value="Putative neurogenic locus notch"/>
    <property type="match status" value="1"/>
</dbReference>
<evidence type="ECO:0000313" key="33">
    <source>
        <dbReference type="Proteomes" id="UP000694580"/>
    </source>
</evidence>
<evidence type="ECO:0000256" key="21">
    <source>
        <dbReference type="ARBA" id="ARBA00023180"/>
    </source>
</evidence>
<dbReference type="SMART" id="SM01334">
    <property type="entry name" value="DUF3454"/>
    <property type="match status" value="1"/>
</dbReference>
<name>A0AAY4E0K5_9TELE</name>
<comment type="caution">
    <text evidence="27">Lacks conserved residue(s) required for the propagation of feature annotation.</text>
</comment>
<keyword evidence="8 29" id="KW-0812">Transmembrane</keyword>
<dbReference type="GO" id="GO:0007411">
    <property type="term" value="P:axon guidance"/>
    <property type="evidence" value="ECO:0007669"/>
    <property type="project" value="TreeGrafter"/>
</dbReference>
<dbReference type="GO" id="GO:0009986">
    <property type="term" value="C:cell surface"/>
    <property type="evidence" value="ECO:0007669"/>
    <property type="project" value="TreeGrafter"/>
</dbReference>
<feature type="disulfide bond" evidence="27">
    <location>
        <begin position="715"/>
        <end position="724"/>
    </location>
</feature>
<feature type="domain" description="EGF-like" evidence="30">
    <location>
        <begin position="765"/>
        <end position="803"/>
    </location>
</feature>
<dbReference type="SUPFAM" id="SSF57184">
    <property type="entry name" value="Growth factor receptor domain"/>
    <property type="match status" value="3"/>
</dbReference>
<dbReference type="FunFam" id="3.30.300.320:FF:000001">
    <property type="entry name" value="Neurogenic locus notch 1"/>
    <property type="match status" value="1"/>
</dbReference>
<dbReference type="GO" id="GO:0006915">
    <property type="term" value="P:apoptotic process"/>
    <property type="evidence" value="ECO:0007669"/>
    <property type="project" value="InterPro"/>
</dbReference>
<keyword evidence="22" id="KW-0539">Nucleus</keyword>
<feature type="disulfide bond" evidence="27">
    <location>
        <begin position="231"/>
        <end position="240"/>
    </location>
</feature>
<keyword evidence="24" id="KW-0479">Metal-binding</keyword>
<dbReference type="InterPro" id="IPR036770">
    <property type="entry name" value="Ankyrin_rpt-contain_sf"/>
</dbReference>
<dbReference type="GO" id="GO:0031017">
    <property type="term" value="P:exocrine pancreas development"/>
    <property type="evidence" value="ECO:0007669"/>
    <property type="project" value="UniProtKB-ARBA"/>
</dbReference>
<dbReference type="GO" id="GO:0007219">
    <property type="term" value="P:Notch signaling pathway"/>
    <property type="evidence" value="ECO:0007669"/>
    <property type="project" value="UniProtKB-KW"/>
</dbReference>
<dbReference type="InterPro" id="IPR011656">
    <property type="entry name" value="Notch_NODP_dom"/>
</dbReference>
<evidence type="ECO:0000256" key="6">
    <source>
        <dbReference type="ARBA" id="ARBA00022536"/>
    </source>
</evidence>
<feature type="disulfide bond" evidence="27">
    <location>
        <begin position="1266"/>
        <end position="1275"/>
    </location>
</feature>
<keyword evidence="20" id="KW-0675">Receptor</keyword>
<keyword evidence="33" id="KW-1185">Reference proteome</keyword>
<dbReference type="SMART" id="SM00179">
    <property type="entry name" value="EGF_CA"/>
    <property type="match status" value="27"/>
</dbReference>
<keyword evidence="12" id="KW-0914">Notch signaling pathway</keyword>
<dbReference type="PRINTS" id="PR01985">
    <property type="entry name" value="NOTCH2"/>
</dbReference>
<feature type="domain" description="EGF-like" evidence="30">
    <location>
        <begin position="843"/>
        <end position="879"/>
    </location>
</feature>
<dbReference type="PROSITE" id="PS50297">
    <property type="entry name" value="ANK_REP_REGION"/>
    <property type="match status" value="3"/>
</dbReference>
<evidence type="ECO:0000256" key="19">
    <source>
        <dbReference type="ARBA" id="ARBA00023163"/>
    </source>
</evidence>
<dbReference type="PROSITE" id="PS00022">
    <property type="entry name" value="EGF_1"/>
    <property type="match status" value="25"/>
</dbReference>
<feature type="transmembrane region" description="Helical" evidence="29">
    <location>
        <begin position="12"/>
        <end position="33"/>
    </location>
</feature>
<feature type="domain" description="EGF-like" evidence="30">
    <location>
        <begin position="1204"/>
        <end position="1240"/>
    </location>
</feature>
<feature type="disulfide bond" evidence="27">
    <location>
        <begin position="1110"/>
        <end position="1119"/>
    </location>
</feature>
<feature type="disulfide bond" evidence="27">
    <location>
        <begin position="271"/>
        <end position="280"/>
    </location>
</feature>
<dbReference type="FunFam" id="2.10.25.10:FF:000092">
    <property type="entry name" value="Neurogenic locus notch protein 1"/>
    <property type="match status" value="1"/>
</dbReference>
<feature type="disulfide bond" evidence="27">
    <location>
        <begin position="1150"/>
        <end position="1159"/>
    </location>
</feature>
<feature type="domain" description="EGF-like" evidence="30">
    <location>
        <begin position="163"/>
        <end position="203"/>
    </location>
</feature>
<dbReference type="FunFam" id="2.10.25.10:FF:000109">
    <property type="entry name" value="Notch homolog 4, [Drosophila]"/>
    <property type="match status" value="1"/>
</dbReference>
<keyword evidence="19" id="KW-0804">Transcription</keyword>
<evidence type="ECO:0000256" key="26">
    <source>
        <dbReference type="PROSITE-ProRule" id="PRU00023"/>
    </source>
</evidence>
<feature type="disulfide bond" evidence="27">
    <location>
        <begin position="110"/>
        <end position="119"/>
    </location>
</feature>
<feature type="domain" description="EGF-like" evidence="30">
    <location>
        <begin position="1241"/>
        <end position="1276"/>
    </location>
</feature>
<feature type="disulfide bond" evidence="27">
    <location>
        <begin position="481"/>
        <end position="490"/>
    </location>
</feature>
<dbReference type="Pfam" id="PF12661">
    <property type="entry name" value="hEGF"/>
    <property type="match status" value="2"/>
</dbReference>
<dbReference type="InterPro" id="IPR010660">
    <property type="entry name" value="Notch_NOD_dom"/>
</dbReference>
<feature type="disulfide bond" evidence="27">
    <location>
        <begin position="831"/>
        <end position="840"/>
    </location>
</feature>
<feature type="disulfide bond" evidence="27">
    <location>
        <begin position="676"/>
        <end position="685"/>
    </location>
</feature>
<evidence type="ECO:0000256" key="22">
    <source>
        <dbReference type="ARBA" id="ARBA00023242"/>
    </source>
</evidence>
<feature type="domain" description="EGF-like" evidence="30">
    <location>
        <begin position="1162"/>
        <end position="1201"/>
    </location>
</feature>
<reference evidence="32" key="3">
    <citation type="submission" date="2025-09" db="UniProtKB">
        <authorList>
            <consortium name="Ensembl"/>
        </authorList>
    </citation>
    <scope>IDENTIFICATION</scope>
</reference>
<feature type="domain" description="EGF-like" evidence="30">
    <location>
        <begin position="243"/>
        <end position="281"/>
    </location>
</feature>
<feature type="binding site" evidence="24">
    <location>
        <position position="401"/>
    </location>
    <ligand>
        <name>Ca(2+)</name>
        <dbReference type="ChEBI" id="CHEBI:29108"/>
        <label>2</label>
    </ligand>
</feature>
<reference evidence="32 33" key="1">
    <citation type="submission" date="2020-06" db="EMBL/GenBank/DDBJ databases">
        <authorList>
            <consortium name="Wellcome Sanger Institute Data Sharing"/>
        </authorList>
    </citation>
    <scope>NUCLEOTIDE SEQUENCE [LARGE SCALE GENOMIC DNA]</scope>
</reference>
<feature type="disulfide bond" evidence="25">
    <location>
        <begin position="371"/>
        <end position="386"/>
    </location>
</feature>
<dbReference type="PROSITE" id="PS50258">
    <property type="entry name" value="LNR"/>
    <property type="match status" value="3"/>
</dbReference>
<feature type="domain" description="EGF-like" evidence="30">
    <location>
        <begin position="320"/>
        <end position="358"/>
    </location>
</feature>
<dbReference type="GO" id="GO:0043235">
    <property type="term" value="C:receptor complex"/>
    <property type="evidence" value="ECO:0007669"/>
    <property type="project" value="InterPro"/>
</dbReference>
<dbReference type="GO" id="GO:0005634">
    <property type="term" value="C:nucleus"/>
    <property type="evidence" value="ECO:0007669"/>
    <property type="project" value="UniProtKB-SubCell"/>
</dbReference>
<evidence type="ECO:0000256" key="8">
    <source>
        <dbReference type="ARBA" id="ARBA00022692"/>
    </source>
</evidence>
<dbReference type="Proteomes" id="UP000694580">
    <property type="component" value="Chromosome 19"/>
</dbReference>
<dbReference type="InterPro" id="IPR000742">
    <property type="entry name" value="EGF"/>
</dbReference>
<evidence type="ECO:0000256" key="10">
    <source>
        <dbReference type="ARBA" id="ARBA00022737"/>
    </source>
</evidence>
<dbReference type="SUPFAM" id="SSF48403">
    <property type="entry name" value="Ankyrin repeat"/>
    <property type="match status" value="1"/>
</dbReference>
<dbReference type="Gene3D" id="3.30.70.3310">
    <property type="match status" value="1"/>
</dbReference>
<feature type="disulfide bond" evidence="27">
    <location>
        <begin position="1069"/>
        <end position="1078"/>
    </location>
</feature>
<evidence type="ECO:0000256" key="2">
    <source>
        <dbReference type="ARBA" id="ARBA00004251"/>
    </source>
</evidence>
<feature type="repeat" description="ANK" evidence="26">
    <location>
        <begin position="1862"/>
        <end position="1894"/>
    </location>
</feature>
<evidence type="ECO:0000256" key="4">
    <source>
        <dbReference type="ARBA" id="ARBA00022473"/>
    </source>
</evidence>
<feature type="domain" description="EGF-like" evidence="30">
    <location>
        <begin position="919"/>
        <end position="955"/>
    </location>
</feature>
<feature type="domain" description="EGF-like" evidence="30">
    <location>
        <begin position="400"/>
        <end position="442"/>
    </location>
</feature>
<evidence type="ECO:0000256" key="3">
    <source>
        <dbReference type="ARBA" id="ARBA00005847"/>
    </source>
</evidence>
<dbReference type="PROSITE" id="PS01186">
    <property type="entry name" value="EGF_2"/>
    <property type="match status" value="21"/>
</dbReference>
<sequence>MHKSALKHARAILNYFLCVMSMLSVYRCTPGFIGEYCQHRDPCYRDYCQNGGKCLINMKGIPGSPSCSCALGFTGQRCETPQNSPCYPSNPCANQGQCALLALDDYQCHCTHGWIGPRCLNDTDECYPSENQPCQNGGKCVNVPGSYRCSCPVGFTDHHCETPYVPCSPSPCLNGGTCRQTSEFSYHCHCLPGRTRFNGTNCENNIDDCPSHRCQNGGTCMDGVNTYNCQCPPEWTGQFCTDDVDECRLQPNTCQNGGTCSNSVGGYNCVCVNGWSGPDCSENIDDCATALCSEGSTCIDRVASFICNCPYGKTGLLCHVPDACISDPCREGSNCYTNPINGMYNCNCQTGYKGSTCHEDIDECIIGVNPCEHFGQCLNTDGSFTCNCLPGYTGPRCEQDVNECLSNPCKNDATCLDQIGKYTCICMPGTNSLLRFYYIVCSVSAGFTDEMCQVDVDECASTPCQNGAVCSDRPNGYDCLCAEGFKGHLCEENIDDCDPDPCHHGTCLDGIASFRCECEAGFTGHICKVQIQECLSNPCQNGGRCIDLVNQYKCVCLAGTSGKSSYVVLEGLTCWFKACCDSGLSYMRPEPCGAQQLFSDFPCDFSGDNCENNDDDCASNPCIYGECHDGINEYSCVCSPGYTGKKCDVDIDECQSNPCLGGGTCEDKVNGFNCLCPPGTHRPLCHSGEDHCAPQPCVHGLCVEKQDGYGYHCECKPGWVGQHCDQDRDECLANPCHNGATCHDGRNSYTCKCSPGFSGVNCQINVDECESNPYPCLNGGTCVDKVGRYSCECRSGFFGDRCEEEVDECASSPCRKGGQCQDFVNSYVCTCQPGFEGLNCERSAPQCSESSCLNNGTCVEGLKTFTCHCRPGFTGPYCQYEINECDSQPCKNGGTCMDGLGSYRCTCPLEFTGTNCQLMANLCGKIVCQNGGSCSQSKMSWRCICNEGWSGIYCDVPNLSCQAAAHRKDISVEKLCQHAGRCEDTGKTHKCHCQAGYTGNYCETEVNECLSNPCRNSATCVDYQGGYECKCLKGFQGVHCEYDVNECLSLPCHNGGTCINLLNRFFCSCPPGTRGAQCEVNVDECATERGPRCMNGGTCLDGIGGYICSCPPGFTGKHCEGDINECLSSPCHAPGSLDCVQLDNRYECRCRFGYTGDHCESMVDLCLSKPCHNRGECRMNVSSGHGYTCICPPGYTGFNCGDSEVYSCANLQCQNGGTCYQISGQPQCHCTPGYSGARCDLVQTCPCQNGGSCIRDPQNPYRICQCPLHFSGRLCETPLLRNMPTCPYVQCEQMSRDGVCDPQCKNQECLWDGGDCSLHWPDPWKYCSVGLNCWDLFHNGHCDPECDNPGCLFDGFECRKNSTGPASRCKYDDYCADHYANGHCNQGCNTEACGWDGLDCSSNTPSRLADGALVIVVLLQPEELKRDMKGFLRSLGALLRTNLQIRRDVNQNLMVYPYYGDEQEDGATTMKRRGKRELGKEVIGSKVYLEIDNRQCAQGSTECFSRTDQAASFIAAESLKLELPYPIVSVNSTNPPSPPPNPLWYLVAVAVAIGLLILMLGVLAAKRKRKHGILWLPDGFLPNSNNKRREPVGQDDFSLKSLQKPQDGALADGSQSHRWPEEEHPSKKPRIEDKPLLPMDSGVDHREWTLQHRKAADISLTPPQADLDTDCLDVNVKGPDGFTPLMLASLRSSGIEDDEEDSEAEEPGSSVISDLIAQGATLMAQTDRTGETALHLAARYSRADAAKRLLDAGADANAHDNMGRTPLHAAVAADAQGVFQILIRNRATDLDARMNDGTTPLILAARLAVEGMVEELVHCHADVNAVDDHGKSALHWAAAVNNVEATLVLLKNGANRDMQDNKEETPLFLAAREGSFEAAQVLLDHYSNRDITDHLDRLPRDTAQERMHHDIVRLLDQYNLVHSPHTGPGHVGGPGHSSLVCGNGGNGFIGMRSGPQGKKNRRGGGKVGGVGGGTAKEQKDMKAKRRKKPPHAEGPAVVAVGGNGGTKAAGLPESSVTMSPVDSLESPHSYTGDAAAASTATATSPALLASPTSRPLLPPVSHVLGNHQQSWVGMNKHTYGGHVFGLLQHQMGAGHHTLPQHHSPQGMLTPMNVTMSREQLPPIVTFQMMAPGGGQPMMKQAAAVQMQGQALAQQGAAHLHCTPGLMYQMPHPLTHQHSHSMGVGMVDGQGRQVAPYQQLQSPVDKYPTPPSQHSYPASGSEGTTPGHPAQPPNEHPYLTPSPESPDPWSSSSPHSNSDWSDVTTSPTPLGNPHTLAPPRHTHIPDQAQLQPPAQPQAPQSQQPQPGSVYA</sequence>
<feature type="binding site" evidence="24">
    <location>
        <position position="403"/>
    </location>
    <ligand>
        <name>Ca(2+)</name>
        <dbReference type="ChEBI" id="CHEBI:29108"/>
        <label>2</label>
    </ligand>
</feature>
<dbReference type="FunFam" id="2.10.25.10:FF:000127">
    <property type="entry name" value="Neurogenic locus notch protein 1"/>
    <property type="match status" value="1"/>
</dbReference>
<organism evidence="32 33">
    <name type="scientific">Denticeps clupeoides</name>
    <name type="common">denticle herring</name>
    <dbReference type="NCBI Taxonomy" id="299321"/>
    <lineage>
        <taxon>Eukaryota</taxon>
        <taxon>Metazoa</taxon>
        <taxon>Chordata</taxon>
        <taxon>Craniata</taxon>
        <taxon>Vertebrata</taxon>
        <taxon>Euteleostomi</taxon>
        <taxon>Actinopterygii</taxon>
        <taxon>Neopterygii</taxon>
        <taxon>Teleostei</taxon>
        <taxon>Clupei</taxon>
        <taxon>Clupeiformes</taxon>
        <taxon>Denticipitoidei</taxon>
        <taxon>Denticipitidae</taxon>
        <taxon>Denticeps</taxon>
    </lineage>
</organism>
<dbReference type="GO" id="GO:0005178">
    <property type="term" value="F:integrin binding"/>
    <property type="evidence" value="ECO:0007669"/>
    <property type="project" value="UniProtKB-ARBA"/>
</dbReference>
<dbReference type="PANTHER" id="PTHR45836">
    <property type="entry name" value="SLIT HOMOLOG"/>
    <property type="match status" value="1"/>
</dbReference>
<dbReference type="FunFam" id="2.10.25.10:FF:000004">
    <property type="entry name" value="Neurogenic locus notch 1"/>
    <property type="match status" value="6"/>
</dbReference>
<feature type="binding site" evidence="24">
    <location>
        <position position="380"/>
    </location>
    <ligand>
        <name>Ca(2+)</name>
        <dbReference type="ChEBI" id="CHEBI:29108"/>
        <label>1</label>
    </ligand>
</feature>
<evidence type="ECO:0000256" key="23">
    <source>
        <dbReference type="ARBA" id="ARBA00063079"/>
    </source>
</evidence>
<feature type="domain" description="EGF-like" evidence="30">
    <location>
        <begin position="455"/>
        <end position="491"/>
    </location>
</feature>
<feature type="repeat" description="ANK" evidence="26">
    <location>
        <begin position="1796"/>
        <end position="1828"/>
    </location>
</feature>
<dbReference type="InterPro" id="IPR008297">
    <property type="entry name" value="Notch"/>
</dbReference>
<dbReference type="FunFam" id="2.10.25.10:FF:000031">
    <property type="entry name" value="neurogenic locus notch homolog protein 3"/>
    <property type="match status" value="2"/>
</dbReference>
<dbReference type="GO" id="GO:0005509">
    <property type="term" value="F:calcium ion binding"/>
    <property type="evidence" value="ECO:0007669"/>
    <property type="project" value="InterPro"/>
</dbReference>
<feature type="disulfide bond" evidence="27">
    <location>
        <begin position="907"/>
        <end position="916"/>
    </location>
</feature>
<dbReference type="FunFam" id="2.10.25.10:FF:000080">
    <property type="entry name" value="Neurogenic locus notch 1"/>
    <property type="match status" value="2"/>
</dbReference>
<dbReference type="InterPro" id="IPR009030">
    <property type="entry name" value="Growth_fac_rcpt_cys_sf"/>
</dbReference>
<keyword evidence="7" id="KW-0597">Phosphoprotein</keyword>
<evidence type="ECO:0000256" key="16">
    <source>
        <dbReference type="ARBA" id="ARBA00023136"/>
    </source>
</evidence>
<dbReference type="SUPFAM" id="SSF57196">
    <property type="entry name" value="EGF/Laminin"/>
    <property type="match status" value="21"/>
</dbReference>
<feature type="disulfide bond" evidence="27">
    <location>
        <begin position="1247"/>
        <end position="1264"/>
    </location>
</feature>
<dbReference type="GeneTree" id="ENSGT00940000155030"/>
<keyword evidence="11" id="KW-0221">Differentiation</keyword>
<keyword evidence="5" id="KW-1003">Cell membrane</keyword>
<feature type="domain" description="EGF-like" evidence="30">
    <location>
        <begin position="1043"/>
        <end position="1079"/>
    </location>
</feature>
<reference evidence="32" key="2">
    <citation type="submission" date="2025-08" db="UniProtKB">
        <authorList>
            <consortium name="Ensembl"/>
        </authorList>
    </citation>
    <scope>IDENTIFICATION</scope>
</reference>
<dbReference type="FunFam" id="2.10.25.10:FF:000327">
    <property type="entry name" value="neurogenic locus notch homolog protein 4"/>
    <property type="match status" value="1"/>
</dbReference>
<dbReference type="SMART" id="SM00248">
    <property type="entry name" value="ANK"/>
    <property type="match status" value="6"/>
</dbReference>
<feature type="domain" description="EGF-like" evidence="30">
    <location>
        <begin position="1081"/>
        <end position="1120"/>
    </location>
</feature>
<feature type="binding site" evidence="24">
    <location>
        <position position="418"/>
    </location>
    <ligand>
        <name>Ca(2+)</name>
        <dbReference type="ChEBI" id="CHEBI:29108"/>
        <label>2</label>
    </ligand>
</feature>
<dbReference type="Ensembl" id="ENSDCDT00010061559.1">
    <property type="protein sequence ID" value="ENSDCDP00010051115.1"/>
    <property type="gene ID" value="ENSDCDG00010029548.1"/>
</dbReference>
<feature type="disulfide bond" evidence="25">
    <location>
        <begin position="364"/>
        <end position="377"/>
    </location>
</feature>
<feature type="disulfide bond" evidence="27">
    <location>
        <begin position="69"/>
        <end position="78"/>
    </location>
</feature>
<feature type="domain" description="EGF-like" evidence="30">
    <location>
        <begin position="881"/>
        <end position="917"/>
    </location>
</feature>
<dbReference type="InterPro" id="IPR051355">
    <property type="entry name" value="Notch/Slit_guidance"/>
</dbReference>
<dbReference type="PROSITE" id="PS00010">
    <property type="entry name" value="ASX_HYDROXYL"/>
    <property type="match status" value="18"/>
</dbReference>
<comment type="subcellular location">
    <subcellularLocation>
        <location evidence="2">Cell membrane</location>
        <topology evidence="2">Single-pass type I membrane protein</topology>
    </subcellularLocation>
    <subcellularLocation>
        <location evidence="1">Nucleus</location>
    </subcellularLocation>
</comment>